<evidence type="ECO:0000256" key="2">
    <source>
        <dbReference type="ARBA" id="ARBA00022980"/>
    </source>
</evidence>
<dbReference type="GO" id="GO:0005840">
    <property type="term" value="C:ribosome"/>
    <property type="evidence" value="ECO:0007669"/>
    <property type="project" value="UniProtKB-KW"/>
</dbReference>
<dbReference type="InterPro" id="IPR001971">
    <property type="entry name" value="Ribosomal_uS11"/>
</dbReference>
<gene>
    <name evidence="4" type="primary">rps11</name>
    <name evidence="4" type="ORF">CplaMt_p032</name>
</gene>
<accession>A0A2P1G825</accession>
<dbReference type="EMBL" id="MG680941">
    <property type="protein sequence ID" value="AVM81111.1"/>
    <property type="molecule type" value="Genomic_DNA"/>
</dbReference>
<keyword evidence="3" id="KW-0687">Ribonucleoprotein</keyword>
<dbReference type="SUPFAM" id="SSF53137">
    <property type="entry name" value="Translational machinery components"/>
    <property type="match status" value="1"/>
</dbReference>
<dbReference type="RefSeq" id="YP_009476618.1">
    <property type="nucleotide sequence ID" value="NC_037451.1"/>
</dbReference>
<dbReference type="AlphaFoldDB" id="A0A2P1G825"/>
<dbReference type="InterPro" id="IPR036967">
    <property type="entry name" value="Ribosomal_uS11_sf"/>
</dbReference>
<dbReference type="GeneID" id="36496230"/>
<comment type="similarity">
    <text evidence="1">Belongs to the universal ribosomal protein uS11 family.</text>
</comment>
<dbReference type="Gene3D" id="3.30.420.80">
    <property type="entry name" value="Ribosomal protein S11"/>
    <property type="match status" value="1"/>
</dbReference>
<proteinExistence type="inferred from homology"/>
<organism evidence="4">
    <name type="scientific">Chroomonas placoidea</name>
    <dbReference type="NCBI Taxonomy" id="173977"/>
    <lineage>
        <taxon>Eukaryota</taxon>
        <taxon>Cryptophyceae</taxon>
        <taxon>Pyrenomonadales</taxon>
        <taxon>Chroomonadaceae</taxon>
        <taxon>Chroomonas</taxon>
    </lineage>
</organism>
<dbReference type="NCBIfam" id="NF003698">
    <property type="entry name" value="PRK05309.1"/>
    <property type="match status" value="1"/>
</dbReference>
<dbReference type="PIRSF" id="PIRSF002131">
    <property type="entry name" value="Ribosomal_S11"/>
    <property type="match status" value="1"/>
</dbReference>
<dbReference type="HAMAP" id="MF_01310">
    <property type="entry name" value="Ribosomal_uS11"/>
    <property type="match status" value="1"/>
</dbReference>
<geneLocation type="mitochondrion" evidence="4"/>
<evidence type="ECO:0000313" key="4">
    <source>
        <dbReference type="EMBL" id="AVM81111.1"/>
    </source>
</evidence>
<dbReference type="GO" id="GO:1990904">
    <property type="term" value="C:ribonucleoprotein complex"/>
    <property type="evidence" value="ECO:0007669"/>
    <property type="project" value="UniProtKB-KW"/>
</dbReference>
<reference evidence="4" key="1">
    <citation type="journal article" date="2018" name="BMC Genomics">
        <title>Comparative mitochondrial genomics of cryptophyte algae: gene shuffling and dynamic mobile genetic elements.</title>
        <authorList>
            <person name="Kim J.I."/>
            <person name="Yoon H.S."/>
            <person name="Yi G."/>
            <person name="Shin W."/>
            <person name="Archibald J.M."/>
        </authorList>
    </citation>
    <scope>NUCLEOTIDE SEQUENCE</scope>
    <source>
        <strain evidence="4">CCAP978/8</strain>
    </source>
</reference>
<dbReference type="PANTHER" id="PTHR11759">
    <property type="entry name" value="40S RIBOSOMAL PROTEIN S14/30S RIBOSOMAL PROTEIN S11"/>
    <property type="match status" value="1"/>
</dbReference>
<protein>
    <submittedName>
        <fullName evidence="4">Ribosomal protein S11</fullName>
    </submittedName>
</protein>
<evidence type="ECO:0000256" key="1">
    <source>
        <dbReference type="ARBA" id="ARBA00006194"/>
    </source>
</evidence>
<keyword evidence="2 4" id="KW-0689">Ribosomal protein</keyword>
<dbReference type="GO" id="GO:0006412">
    <property type="term" value="P:translation"/>
    <property type="evidence" value="ECO:0007669"/>
    <property type="project" value="InterPro"/>
</dbReference>
<dbReference type="GO" id="GO:0003735">
    <property type="term" value="F:structural constituent of ribosome"/>
    <property type="evidence" value="ECO:0007669"/>
    <property type="project" value="InterPro"/>
</dbReference>
<evidence type="ECO:0000256" key="3">
    <source>
        <dbReference type="ARBA" id="ARBA00023274"/>
    </source>
</evidence>
<name>A0A2P1G825_9CRYP</name>
<keyword evidence="4" id="KW-0496">Mitochondrion</keyword>
<dbReference type="Pfam" id="PF00411">
    <property type="entry name" value="Ribosomal_S11"/>
    <property type="match status" value="1"/>
</dbReference>
<sequence>MDKTTTLSRKNLHIVAIVYIYTSFNNTLITITNIKGQTILFGSAGSLGLKGSKRSTAFAGQSIADVLGKKLFILGFRFVYIQFKGFGSARKSVLKGFLGSSLKILTIKDKTNIAHNGCKAKKKRRI</sequence>